<dbReference type="EC" id="1.7.3.3" evidence="5 12"/>
<feature type="binding site" evidence="14">
    <location>
        <position position="188"/>
    </location>
    <ligand>
        <name>5-hydroxyisourate</name>
        <dbReference type="ChEBI" id="CHEBI:18072"/>
    </ligand>
</feature>
<keyword evidence="17" id="KW-1185">Reference proteome</keyword>
<dbReference type="STRING" id="6573.A0A210R0W3"/>
<feature type="binding site" evidence="14">
    <location>
        <position position="236"/>
    </location>
    <ligand>
        <name>urate</name>
        <dbReference type="ChEBI" id="CHEBI:17775"/>
    </ligand>
</feature>
<feature type="binding site" evidence="14">
    <location>
        <position position="69"/>
    </location>
    <ligand>
        <name>O2</name>
        <dbReference type="ChEBI" id="CHEBI:15379"/>
    </ligand>
</feature>
<evidence type="ECO:0000313" key="16">
    <source>
        <dbReference type="EMBL" id="OWF54647.1"/>
    </source>
</evidence>
<comment type="caution">
    <text evidence="16">The sequence shown here is derived from an EMBL/GenBank/DDBJ whole genome shotgun (WGS) entry which is preliminary data.</text>
</comment>
<comment type="function">
    <text evidence="1 12 15">Catalyzes the oxidation of uric acid to 5-hydroxyisourate, which is further processed to form (S)-allantoin.</text>
</comment>
<dbReference type="AlphaFoldDB" id="A0A210R0W3"/>
<evidence type="ECO:0000256" key="7">
    <source>
        <dbReference type="ARBA" id="ARBA00022631"/>
    </source>
</evidence>
<dbReference type="GO" id="GO:0004846">
    <property type="term" value="F:urate oxidase activity"/>
    <property type="evidence" value="ECO:0007669"/>
    <property type="project" value="UniProtKB-EC"/>
</dbReference>
<evidence type="ECO:0000313" key="17">
    <source>
        <dbReference type="Proteomes" id="UP000242188"/>
    </source>
</evidence>
<dbReference type="UniPathway" id="UPA00394">
    <property type="reaction ID" value="UER00650"/>
</dbReference>
<comment type="pathway">
    <text evidence="3 12">Purine metabolism; urate degradation; (S)-allantoin from urate: step 1/3.</text>
</comment>
<evidence type="ECO:0000256" key="11">
    <source>
        <dbReference type="ARBA" id="ARBA00048818"/>
    </source>
</evidence>
<dbReference type="PIRSF" id="PIRSF000241">
    <property type="entry name" value="Urate_oxidase"/>
    <property type="match status" value="1"/>
</dbReference>
<keyword evidence="7 12" id="KW-0659">Purine metabolism</keyword>
<feature type="binding site" evidence="14">
    <location>
        <position position="263"/>
    </location>
    <ligand>
        <name>5-hydroxyisourate</name>
        <dbReference type="ChEBI" id="CHEBI:18072"/>
    </ligand>
</feature>
<feature type="binding site" evidence="14">
    <location>
        <position position="69"/>
    </location>
    <ligand>
        <name>5-hydroxyisourate</name>
        <dbReference type="ChEBI" id="CHEBI:18072"/>
    </ligand>
</feature>
<dbReference type="PRINTS" id="PR00093">
    <property type="entry name" value="URICASE"/>
</dbReference>
<feature type="binding site" evidence="14">
    <location>
        <position position="171"/>
    </location>
    <ligand>
        <name>5-hydroxyisourate</name>
        <dbReference type="ChEBI" id="CHEBI:18072"/>
    </ligand>
</feature>
<evidence type="ECO:0000256" key="1">
    <source>
        <dbReference type="ARBA" id="ARBA00003860"/>
    </source>
</evidence>
<feature type="binding site" evidence="14">
    <location>
        <position position="69"/>
    </location>
    <ligand>
        <name>urate</name>
        <dbReference type="ChEBI" id="CHEBI:17775"/>
    </ligand>
</feature>
<comment type="catalytic activity">
    <reaction evidence="11 12 15">
        <text>urate + O2 + H2O = 5-hydroxyisourate + H2O2</text>
        <dbReference type="Rhea" id="RHEA:21368"/>
        <dbReference type="ChEBI" id="CHEBI:15377"/>
        <dbReference type="ChEBI" id="CHEBI:15379"/>
        <dbReference type="ChEBI" id="CHEBI:16240"/>
        <dbReference type="ChEBI" id="CHEBI:17775"/>
        <dbReference type="ChEBI" id="CHEBI:18072"/>
        <dbReference type="EC" id="1.7.3.3"/>
    </reaction>
</comment>
<protein>
    <recommendedName>
        <fullName evidence="6 12">Uricase</fullName>
        <ecNumber evidence="5 12">1.7.3.3</ecNumber>
    </recommendedName>
    <alternativeName>
        <fullName evidence="10 12">Urate oxidase</fullName>
    </alternativeName>
</protein>
<feature type="binding site" evidence="14">
    <location>
        <position position="237"/>
    </location>
    <ligand>
        <name>5-hydroxyisourate</name>
        <dbReference type="ChEBI" id="CHEBI:18072"/>
    </ligand>
</feature>
<feature type="binding site" evidence="14">
    <location>
        <position position="237"/>
    </location>
    <ligand>
        <name>urate</name>
        <dbReference type="ChEBI" id="CHEBI:17775"/>
    </ligand>
</feature>
<dbReference type="PANTHER" id="PTHR42874">
    <property type="entry name" value="URICASE"/>
    <property type="match status" value="1"/>
</dbReference>
<reference evidence="16 17" key="1">
    <citation type="journal article" date="2017" name="Nat. Ecol. Evol.">
        <title>Scallop genome provides insights into evolution of bilaterian karyotype and development.</title>
        <authorList>
            <person name="Wang S."/>
            <person name="Zhang J."/>
            <person name="Jiao W."/>
            <person name="Li J."/>
            <person name="Xun X."/>
            <person name="Sun Y."/>
            <person name="Guo X."/>
            <person name="Huan P."/>
            <person name="Dong B."/>
            <person name="Zhang L."/>
            <person name="Hu X."/>
            <person name="Sun X."/>
            <person name="Wang J."/>
            <person name="Zhao C."/>
            <person name="Wang Y."/>
            <person name="Wang D."/>
            <person name="Huang X."/>
            <person name="Wang R."/>
            <person name="Lv J."/>
            <person name="Li Y."/>
            <person name="Zhang Z."/>
            <person name="Liu B."/>
            <person name="Lu W."/>
            <person name="Hui Y."/>
            <person name="Liang J."/>
            <person name="Zhou Z."/>
            <person name="Hou R."/>
            <person name="Li X."/>
            <person name="Liu Y."/>
            <person name="Li H."/>
            <person name="Ning X."/>
            <person name="Lin Y."/>
            <person name="Zhao L."/>
            <person name="Xing Q."/>
            <person name="Dou J."/>
            <person name="Li Y."/>
            <person name="Mao J."/>
            <person name="Guo H."/>
            <person name="Dou H."/>
            <person name="Li T."/>
            <person name="Mu C."/>
            <person name="Jiang W."/>
            <person name="Fu Q."/>
            <person name="Fu X."/>
            <person name="Miao Y."/>
            <person name="Liu J."/>
            <person name="Yu Q."/>
            <person name="Li R."/>
            <person name="Liao H."/>
            <person name="Li X."/>
            <person name="Kong Y."/>
            <person name="Jiang Z."/>
            <person name="Chourrout D."/>
            <person name="Li R."/>
            <person name="Bao Z."/>
        </authorList>
    </citation>
    <scope>NUCLEOTIDE SEQUENCE [LARGE SCALE GENOMIC DNA]</scope>
    <source>
        <strain evidence="16 17">PY_sf001</strain>
    </source>
</reference>
<evidence type="ECO:0000256" key="12">
    <source>
        <dbReference type="PIRNR" id="PIRNR000241"/>
    </source>
</evidence>
<evidence type="ECO:0000256" key="15">
    <source>
        <dbReference type="RuleBase" id="RU004455"/>
    </source>
</evidence>
<feature type="active site" description="Charge relay system" evidence="13">
    <location>
        <position position="69"/>
    </location>
</feature>
<dbReference type="Pfam" id="PF01014">
    <property type="entry name" value="Uricase"/>
    <property type="match status" value="2"/>
</dbReference>
<dbReference type="GO" id="GO:0005777">
    <property type="term" value="C:peroxisome"/>
    <property type="evidence" value="ECO:0007669"/>
    <property type="project" value="UniProtKB-SubCell"/>
</dbReference>
<comment type="subcellular location">
    <subcellularLocation>
        <location evidence="2 12">Peroxisome</location>
    </subcellularLocation>
</comment>
<dbReference type="GO" id="GO:0019628">
    <property type="term" value="P:urate catabolic process"/>
    <property type="evidence" value="ECO:0007669"/>
    <property type="project" value="UniProtKB-UniPathway"/>
</dbReference>
<feature type="active site" description="Charge relay system" evidence="13">
    <location>
        <position position="265"/>
    </location>
</feature>
<dbReference type="Gene3D" id="3.10.270.10">
    <property type="entry name" value="Urate Oxidase"/>
    <property type="match status" value="1"/>
</dbReference>
<evidence type="ECO:0000256" key="9">
    <source>
        <dbReference type="ARBA" id="ARBA00023140"/>
    </source>
</evidence>
<dbReference type="EMBL" id="NEDP02000942">
    <property type="protein sequence ID" value="OWF54647.1"/>
    <property type="molecule type" value="Genomic_DNA"/>
</dbReference>
<evidence type="ECO:0000256" key="13">
    <source>
        <dbReference type="PIRSR" id="PIRSR000241-1"/>
    </source>
</evidence>
<dbReference type="Proteomes" id="UP000242188">
    <property type="component" value="Unassembled WGS sequence"/>
</dbReference>
<evidence type="ECO:0000256" key="4">
    <source>
        <dbReference type="ARBA" id="ARBA00009760"/>
    </source>
</evidence>
<organism evidence="16 17">
    <name type="scientific">Mizuhopecten yessoensis</name>
    <name type="common">Japanese scallop</name>
    <name type="synonym">Patinopecten yessoensis</name>
    <dbReference type="NCBI Taxonomy" id="6573"/>
    <lineage>
        <taxon>Eukaryota</taxon>
        <taxon>Metazoa</taxon>
        <taxon>Spiralia</taxon>
        <taxon>Lophotrochozoa</taxon>
        <taxon>Mollusca</taxon>
        <taxon>Bivalvia</taxon>
        <taxon>Autobranchia</taxon>
        <taxon>Pteriomorphia</taxon>
        <taxon>Pectinida</taxon>
        <taxon>Pectinoidea</taxon>
        <taxon>Pectinidae</taxon>
        <taxon>Mizuhopecten</taxon>
    </lineage>
</organism>
<keyword evidence="9 12" id="KW-0576">Peroxisome</keyword>
<dbReference type="SUPFAM" id="SSF55620">
    <property type="entry name" value="Tetrahydrobiopterin biosynthesis enzymes-like"/>
    <property type="match status" value="2"/>
</dbReference>
<feature type="binding site" evidence="14">
    <location>
        <position position="263"/>
    </location>
    <ligand>
        <name>O2</name>
        <dbReference type="ChEBI" id="CHEBI:15379"/>
    </ligand>
</feature>
<name>A0A210R0W3_MIZYE</name>
<feature type="binding site" evidence="14">
    <location>
        <position position="188"/>
    </location>
    <ligand>
        <name>urate</name>
        <dbReference type="ChEBI" id="CHEBI:17775"/>
    </ligand>
</feature>
<evidence type="ECO:0000256" key="14">
    <source>
        <dbReference type="PIRSR" id="PIRSR000241-2"/>
    </source>
</evidence>
<comment type="similarity">
    <text evidence="4 12 15">Belongs to the uricase family.</text>
</comment>
<feature type="active site" description="Charge relay system" evidence="13">
    <location>
        <position position="24"/>
    </location>
</feature>
<evidence type="ECO:0000256" key="10">
    <source>
        <dbReference type="ARBA" id="ARBA00031317"/>
    </source>
</evidence>
<keyword evidence="8 12" id="KW-0560">Oxidoreductase</keyword>
<evidence type="ECO:0000256" key="3">
    <source>
        <dbReference type="ARBA" id="ARBA00004831"/>
    </source>
</evidence>
<proteinExistence type="inferred from homology"/>
<feature type="binding site" evidence="14">
    <location>
        <position position="171"/>
    </location>
    <ligand>
        <name>urate</name>
        <dbReference type="ChEBI" id="CHEBI:17775"/>
    </ligand>
</feature>
<feature type="binding site" evidence="14">
    <location>
        <position position="70"/>
    </location>
    <ligand>
        <name>5-hydroxyisourate</name>
        <dbReference type="ChEBI" id="CHEBI:18072"/>
    </ligand>
</feature>
<feature type="binding site" evidence="14">
    <location>
        <position position="70"/>
    </location>
    <ligand>
        <name>urate</name>
        <dbReference type="ChEBI" id="CHEBI:17775"/>
    </ligand>
</feature>
<dbReference type="FunFam" id="3.10.270.10:FF:000001">
    <property type="entry name" value="Uricase"/>
    <property type="match status" value="1"/>
</dbReference>
<feature type="binding site" evidence="14">
    <location>
        <position position="263"/>
    </location>
    <ligand>
        <name>urate</name>
        <dbReference type="ChEBI" id="CHEBI:17775"/>
    </ligand>
</feature>
<dbReference type="GO" id="GO:0006145">
    <property type="term" value="P:purine nucleobase catabolic process"/>
    <property type="evidence" value="ECO:0007669"/>
    <property type="project" value="TreeGrafter"/>
</dbReference>
<evidence type="ECO:0000256" key="6">
    <source>
        <dbReference type="ARBA" id="ARBA00017098"/>
    </source>
</evidence>
<dbReference type="InterPro" id="IPR002042">
    <property type="entry name" value="Uricase"/>
</dbReference>
<evidence type="ECO:0000256" key="8">
    <source>
        <dbReference type="ARBA" id="ARBA00023002"/>
    </source>
</evidence>
<accession>A0A210R0W3</accession>
<evidence type="ECO:0000256" key="5">
    <source>
        <dbReference type="ARBA" id="ARBA00012598"/>
    </source>
</evidence>
<gene>
    <name evidence="16" type="ORF">KP79_PYT04373</name>
</gene>
<dbReference type="NCBIfam" id="TIGR03383">
    <property type="entry name" value="urate_oxi"/>
    <property type="match status" value="1"/>
</dbReference>
<sequence>MESNNYEMKNQVVHTEFVDTGYGKNYVKLLQLRREGDAHHIQELEVSVELTLNNQREYLYGDNTDIIATDSQKNTVYILARKFGVKTPEQFALLLCNHFLTKYSHVDKAKVYIEQAPWKRMEIDGDKHVHAFLISDEATRFCDCVQARGGKPLVSAGLKKMKILKTTQSAFTGFVKDEFRTLPDANDRLFCTVVDSKWWYNTVDHVNFDKVWDTVKQVILETFAGPAHEGVFSPSVQNTLFITEKHVLAGVPQIEKMEMELPNVHYFGVDFTRFPKINFENNTNEIYMPTDKPSGNIRAAIERKHMSKL</sequence>
<evidence type="ECO:0000256" key="2">
    <source>
        <dbReference type="ARBA" id="ARBA00004275"/>
    </source>
</evidence>
<feature type="binding site" evidence="14">
    <location>
        <position position="236"/>
    </location>
    <ligand>
        <name>5-hydroxyisourate</name>
        <dbReference type="ChEBI" id="CHEBI:18072"/>
    </ligand>
</feature>
<dbReference type="PANTHER" id="PTHR42874:SF1">
    <property type="entry name" value="URICASE"/>
    <property type="match status" value="1"/>
</dbReference>
<dbReference type="OrthoDB" id="9992118at2759"/>